<dbReference type="EMBL" id="JAANER010000006">
    <property type="protein sequence ID" value="KAG9188287.1"/>
    <property type="molecule type" value="Genomic_DNA"/>
</dbReference>
<feature type="compositionally biased region" description="Low complexity" evidence="1">
    <location>
        <begin position="152"/>
        <end position="173"/>
    </location>
</feature>
<evidence type="ECO:0000313" key="2">
    <source>
        <dbReference type="EMBL" id="KAG9188287.1"/>
    </source>
</evidence>
<dbReference type="Proteomes" id="UP001199106">
    <property type="component" value="Unassembled WGS sequence"/>
</dbReference>
<proteinExistence type="predicted"/>
<name>A0AAD4FDZ3_9PLEO</name>
<dbReference type="AlphaFoldDB" id="A0AAD4FDZ3"/>
<comment type="caution">
    <text evidence="2">The sequence shown here is derived from an EMBL/GenBank/DDBJ whole genome shotgun (WGS) entry which is preliminary data.</text>
</comment>
<evidence type="ECO:0000256" key="1">
    <source>
        <dbReference type="SAM" id="MobiDB-lite"/>
    </source>
</evidence>
<feature type="region of interest" description="Disordered" evidence="1">
    <location>
        <begin position="147"/>
        <end position="173"/>
    </location>
</feature>
<gene>
    <name evidence="2" type="ORF">G6011_02210</name>
</gene>
<accession>A0AAD4FDZ3</accession>
<reference evidence="2" key="1">
    <citation type="submission" date="2021-07" db="EMBL/GenBank/DDBJ databases">
        <title>Genome Resource of American Ginseng Black Spot Pathogen Alternaria panax.</title>
        <authorList>
            <person name="Qiu C."/>
            <person name="Wang W."/>
            <person name="Liu Z."/>
        </authorList>
    </citation>
    <scope>NUCLEOTIDE SEQUENCE</scope>
    <source>
        <strain evidence="2">BNCC115425</strain>
    </source>
</reference>
<protein>
    <submittedName>
        <fullName evidence="2">Uncharacterized protein</fullName>
    </submittedName>
</protein>
<organism evidence="2 3">
    <name type="scientific">Alternaria panax</name>
    <dbReference type="NCBI Taxonomy" id="48097"/>
    <lineage>
        <taxon>Eukaryota</taxon>
        <taxon>Fungi</taxon>
        <taxon>Dikarya</taxon>
        <taxon>Ascomycota</taxon>
        <taxon>Pezizomycotina</taxon>
        <taxon>Dothideomycetes</taxon>
        <taxon>Pleosporomycetidae</taxon>
        <taxon>Pleosporales</taxon>
        <taxon>Pleosporineae</taxon>
        <taxon>Pleosporaceae</taxon>
        <taxon>Alternaria</taxon>
        <taxon>Alternaria sect. Panax</taxon>
    </lineage>
</organism>
<keyword evidence="3" id="KW-1185">Reference proteome</keyword>
<evidence type="ECO:0000313" key="3">
    <source>
        <dbReference type="Proteomes" id="UP001199106"/>
    </source>
</evidence>
<sequence>MTSLTTTTPTTTYNYIYTTYTNASPIPFTKPTEFPSVFSYGPAVGCASNSVAPEQSTQPSNHPIGRPEGLNGGCVISNDADVNDHAFWDMYACCSSNDSTASGSPFPCTASCSTTDDQNFLELGECLSKRVEIVICKPPFDKINRNLTDPDAASSSSSGTAAQSTSTGTISESGTASASASAADSTGAASAVGVIQSASSKGGLVLFAIMAFGSAAGMFL</sequence>